<evidence type="ECO:0000256" key="1">
    <source>
        <dbReference type="SAM" id="Phobius"/>
    </source>
</evidence>
<dbReference type="HOGENOM" id="CLU_104624_2_0_3"/>
<keyword evidence="1" id="KW-0472">Membrane</keyword>
<feature type="transmembrane region" description="Helical" evidence="1">
    <location>
        <begin position="20"/>
        <end position="40"/>
    </location>
</feature>
<reference evidence="2" key="1">
    <citation type="submission" date="2009-01" db="EMBL/GenBank/DDBJ databases">
        <title>Complete sequence of chromosome Cyanothece sp. PCC 7425.</title>
        <authorList>
            <consortium name="US DOE Joint Genome Institute"/>
            <person name="Lucas S."/>
            <person name="Copeland A."/>
            <person name="Lapidus A."/>
            <person name="Glavina del Rio T."/>
            <person name="Dalin E."/>
            <person name="Tice H."/>
            <person name="Bruce D."/>
            <person name="Goodwin L."/>
            <person name="Pitluck S."/>
            <person name="Sims D."/>
            <person name="Meineke L."/>
            <person name="Brettin T."/>
            <person name="Detter J.C."/>
            <person name="Han C."/>
            <person name="Larimer F."/>
            <person name="Land M."/>
            <person name="Hauser L."/>
            <person name="Kyrpides N."/>
            <person name="Ovchinnikova G."/>
            <person name="Liberton M."/>
            <person name="Stoeckel J."/>
            <person name="Banerjee A."/>
            <person name="Singh A."/>
            <person name="Page L."/>
            <person name="Sato H."/>
            <person name="Zhao L."/>
            <person name="Sherman L."/>
            <person name="Pakrasi H."/>
            <person name="Richardson P."/>
        </authorList>
    </citation>
    <scope>NUCLEOTIDE SEQUENCE</scope>
    <source>
        <strain evidence="2">PCC 7425</strain>
    </source>
</reference>
<dbReference type="EMBL" id="CP001344">
    <property type="protein sequence ID" value="ACL47016.1"/>
    <property type="molecule type" value="Genomic_DNA"/>
</dbReference>
<keyword evidence="1" id="KW-1133">Transmembrane helix</keyword>
<dbReference type="STRING" id="395961.Cyan7425_4711"/>
<accession>B8HLF1</accession>
<evidence type="ECO:0008006" key="3">
    <source>
        <dbReference type="Google" id="ProtNLM"/>
    </source>
</evidence>
<protein>
    <recommendedName>
        <fullName evidence="3">DUF4383 domain-containing protein</fullName>
    </recommendedName>
</protein>
<dbReference type="OrthoDB" id="572373at2"/>
<dbReference type="AlphaFoldDB" id="B8HLF1"/>
<name>B8HLF1_CYAP4</name>
<sequence>MQSNTADLLKKLNVSQRYCALGLGLLFFFLGIAGFLPGLVSPSPVAAVHENVQNLAFFKGYGNLFGLFPTNALHNAVHMIVGLLGIAAATSFGGSIAYNRGFAIAYAAIAIMGLLPFSNTTFGLMPIYGNNVWFNALTALVAAYVGFVQPEVAKDHLEAPTSST</sequence>
<dbReference type="eggNOG" id="ENOG50332TC">
    <property type="taxonomic scope" value="Bacteria"/>
</dbReference>
<organism evidence="2">
    <name type="scientific">Cyanothece sp. (strain PCC 7425 / ATCC 29141)</name>
    <dbReference type="NCBI Taxonomy" id="395961"/>
    <lineage>
        <taxon>Bacteria</taxon>
        <taxon>Bacillati</taxon>
        <taxon>Cyanobacteriota</taxon>
        <taxon>Cyanophyceae</taxon>
        <taxon>Gomontiellales</taxon>
        <taxon>Cyanothecaceae</taxon>
        <taxon>Cyanothece</taxon>
    </lineage>
</organism>
<dbReference type="KEGG" id="cyn:Cyan7425_4711"/>
<keyword evidence="1" id="KW-0812">Transmembrane</keyword>
<evidence type="ECO:0000313" key="2">
    <source>
        <dbReference type="EMBL" id="ACL47016.1"/>
    </source>
</evidence>
<dbReference type="Pfam" id="PF14325">
    <property type="entry name" value="DUF4383"/>
    <property type="match status" value="1"/>
</dbReference>
<feature type="transmembrane region" description="Helical" evidence="1">
    <location>
        <begin position="104"/>
        <end position="125"/>
    </location>
</feature>
<feature type="transmembrane region" description="Helical" evidence="1">
    <location>
        <begin position="131"/>
        <end position="148"/>
    </location>
</feature>
<proteinExistence type="predicted"/>
<feature type="transmembrane region" description="Helical" evidence="1">
    <location>
        <begin position="76"/>
        <end position="97"/>
    </location>
</feature>
<gene>
    <name evidence="2" type="ordered locus">Cyan7425_4711</name>
</gene>